<organism evidence="2 3">
    <name type="scientific">Dipteronia sinensis</name>
    <dbReference type="NCBI Taxonomy" id="43782"/>
    <lineage>
        <taxon>Eukaryota</taxon>
        <taxon>Viridiplantae</taxon>
        <taxon>Streptophyta</taxon>
        <taxon>Embryophyta</taxon>
        <taxon>Tracheophyta</taxon>
        <taxon>Spermatophyta</taxon>
        <taxon>Magnoliopsida</taxon>
        <taxon>eudicotyledons</taxon>
        <taxon>Gunneridae</taxon>
        <taxon>Pentapetalae</taxon>
        <taxon>rosids</taxon>
        <taxon>malvids</taxon>
        <taxon>Sapindales</taxon>
        <taxon>Sapindaceae</taxon>
        <taxon>Hippocastanoideae</taxon>
        <taxon>Acereae</taxon>
        <taxon>Dipteronia</taxon>
    </lineage>
</organism>
<dbReference type="AlphaFoldDB" id="A0AAE0A488"/>
<evidence type="ECO:0000313" key="2">
    <source>
        <dbReference type="EMBL" id="KAK3200503.1"/>
    </source>
</evidence>
<gene>
    <name evidence="2" type="ORF">Dsin_023918</name>
</gene>
<sequence>MSGYGSIYGDYYGGPRRHRQKPSKVDKGSEKGTSTPPSGSPQQHAPPVSLDTTNPTKLTTGEANGGNHPSGPG</sequence>
<name>A0AAE0A488_9ROSI</name>
<dbReference type="Proteomes" id="UP001281410">
    <property type="component" value="Unassembled WGS sequence"/>
</dbReference>
<feature type="compositionally biased region" description="Polar residues" evidence="1">
    <location>
        <begin position="50"/>
        <end position="62"/>
    </location>
</feature>
<comment type="caution">
    <text evidence="2">The sequence shown here is derived from an EMBL/GenBank/DDBJ whole genome shotgun (WGS) entry which is preliminary data.</text>
</comment>
<accession>A0AAE0A488</accession>
<protein>
    <submittedName>
        <fullName evidence="2">Uncharacterized protein</fullName>
    </submittedName>
</protein>
<reference evidence="2" key="1">
    <citation type="journal article" date="2023" name="Plant J.">
        <title>Genome sequences and population genomics provide insights into the demographic history, inbreeding, and mutation load of two 'living fossil' tree species of Dipteronia.</title>
        <authorList>
            <person name="Feng Y."/>
            <person name="Comes H.P."/>
            <person name="Chen J."/>
            <person name="Zhu S."/>
            <person name="Lu R."/>
            <person name="Zhang X."/>
            <person name="Li P."/>
            <person name="Qiu J."/>
            <person name="Olsen K.M."/>
            <person name="Qiu Y."/>
        </authorList>
    </citation>
    <scope>NUCLEOTIDE SEQUENCE</scope>
    <source>
        <strain evidence="2">NBL</strain>
    </source>
</reference>
<feature type="compositionally biased region" description="Low complexity" evidence="1">
    <location>
        <begin position="1"/>
        <end position="14"/>
    </location>
</feature>
<feature type="region of interest" description="Disordered" evidence="1">
    <location>
        <begin position="1"/>
        <end position="73"/>
    </location>
</feature>
<keyword evidence="3" id="KW-1185">Reference proteome</keyword>
<evidence type="ECO:0000256" key="1">
    <source>
        <dbReference type="SAM" id="MobiDB-lite"/>
    </source>
</evidence>
<evidence type="ECO:0000313" key="3">
    <source>
        <dbReference type="Proteomes" id="UP001281410"/>
    </source>
</evidence>
<dbReference type="EMBL" id="JANJYJ010000007">
    <property type="protein sequence ID" value="KAK3200503.1"/>
    <property type="molecule type" value="Genomic_DNA"/>
</dbReference>
<feature type="compositionally biased region" description="Polar residues" evidence="1">
    <location>
        <begin position="31"/>
        <end position="43"/>
    </location>
</feature>
<proteinExistence type="predicted"/>